<evidence type="ECO:0000313" key="1">
    <source>
        <dbReference type="EMBL" id="PRX57232.1"/>
    </source>
</evidence>
<comment type="caution">
    <text evidence="1">The sequence shown here is derived from an EMBL/GenBank/DDBJ whole genome shotgun (WGS) entry which is preliminary data.</text>
</comment>
<sequence length="95" mass="10928">METSKKLEDFRKKLGELQLILTNYLNMNSTIPHLEATREIAWSIQELGFKHKSLVQQFSDTIGTGRSFSILSHRLSVLESESYSLERVLDSLIKT</sequence>
<dbReference type="EMBL" id="PVYX01000001">
    <property type="protein sequence ID" value="PRX57232.1"/>
    <property type="molecule type" value="Genomic_DNA"/>
</dbReference>
<proteinExistence type="predicted"/>
<name>A0A2T0MI29_9FLAO</name>
<dbReference type="AlphaFoldDB" id="A0A2T0MI29"/>
<evidence type="ECO:0000313" key="2">
    <source>
        <dbReference type="Proteomes" id="UP000237640"/>
    </source>
</evidence>
<organism evidence="1 2">
    <name type="scientific">Flagellimonas meridianipacifica</name>
    <dbReference type="NCBI Taxonomy" id="1080225"/>
    <lineage>
        <taxon>Bacteria</taxon>
        <taxon>Pseudomonadati</taxon>
        <taxon>Bacteroidota</taxon>
        <taxon>Flavobacteriia</taxon>
        <taxon>Flavobacteriales</taxon>
        <taxon>Flavobacteriaceae</taxon>
        <taxon>Flagellimonas</taxon>
    </lineage>
</organism>
<protein>
    <submittedName>
        <fullName evidence="1">Uncharacterized protein</fullName>
    </submittedName>
</protein>
<dbReference type="Proteomes" id="UP000237640">
    <property type="component" value="Unassembled WGS sequence"/>
</dbReference>
<accession>A0A2T0MI29</accession>
<gene>
    <name evidence="1" type="ORF">CLV81_1235</name>
</gene>
<reference evidence="1 2" key="1">
    <citation type="submission" date="2018-03" db="EMBL/GenBank/DDBJ databases">
        <title>Genomic Encyclopedia of Archaeal and Bacterial Type Strains, Phase II (KMG-II): from individual species to whole genera.</title>
        <authorList>
            <person name="Goeker M."/>
        </authorList>
    </citation>
    <scope>NUCLEOTIDE SEQUENCE [LARGE SCALE GENOMIC DNA]</scope>
    <source>
        <strain evidence="1 2">DSM 25027</strain>
    </source>
</reference>
<keyword evidence="2" id="KW-1185">Reference proteome</keyword>